<dbReference type="Pfam" id="PF25917">
    <property type="entry name" value="BSH_RND"/>
    <property type="match status" value="1"/>
</dbReference>
<reference evidence="7" key="1">
    <citation type="submission" date="2016-09" db="EMBL/GenBank/DDBJ databases">
        <title>Draft genome of thermotolerant cyanobacterium Desertifilum sp. strain IPPAS B-1220.</title>
        <authorList>
            <person name="Sinetova M.A."/>
            <person name="Bolakhan K."/>
            <person name="Zayadan B.K."/>
            <person name="Mironov K.S."/>
            <person name="Ustinova V."/>
            <person name="Kupriyanova E.V."/>
            <person name="Sidorov R.A."/>
            <person name="Skrypnik A.N."/>
            <person name="Gogoleva N.E."/>
            <person name="Gogolev Y.V."/>
            <person name="Los D.A."/>
        </authorList>
    </citation>
    <scope>NUCLEOTIDE SEQUENCE [LARGE SCALE GENOMIC DNA]</scope>
    <source>
        <strain evidence="7">IPPAS B-1220</strain>
    </source>
</reference>
<accession>A0A1E5QM29</accession>
<evidence type="ECO:0000259" key="6">
    <source>
        <dbReference type="Pfam" id="PF25917"/>
    </source>
</evidence>
<sequence length="425" mass="46119">MSSSVSHPQEPALPLDKPKARRKGLPRLLIVAVLGVIGLGATTWYFLSDDTPETQLRLSGRIEGYETNIGAKVAGRIESVAVREGDAVHRGQVVVQLDDAEIQAQLTGAKARVEAAQKQEEQARLQINLLESQIVEMQLSLTQAQGDTRGRVFQAEAAVAAAQAQLNEAQAGVVQAEAEYRLANINRDRYLDLVENGAVTQQQFDQAQTAYETALARLQARQSSVNAFRRLVESAQGQLVQAQTTELNPDIRAAQLQGLQTRLAQTQLQLAATQAEVTQTQAAAQEIQSRIADLNVISPIDGVVITRSVEPGTVIATGRTLITAMNPNEVYLRGFIPEGNIGKVRVGQVAHVYLDSAPHQPLSARVSAIDTQASFTPENIYFPEDRVRQVFGVRITIDHPGGYAKPGMPADAEIFLDERSGSQPR</sequence>
<dbReference type="Gene3D" id="2.40.50.100">
    <property type="match status" value="1"/>
</dbReference>
<evidence type="ECO:0000256" key="2">
    <source>
        <dbReference type="ARBA" id="ARBA00023054"/>
    </source>
</evidence>
<name>A0A1E5QM29_9CYAN</name>
<evidence type="ECO:0000256" key="4">
    <source>
        <dbReference type="SAM" id="Phobius"/>
    </source>
</evidence>
<keyword evidence="2 3" id="KW-0175">Coiled coil</keyword>
<evidence type="ECO:0000259" key="5">
    <source>
        <dbReference type="Pfam" id="PF25876"/>
    </source>
</evidence>
<keyword evidence="4" id="KW-1133">Transmembrane helix</keyword>
<dbReference type="OrthoDB" id="9778236at2"/>
<dbReference type="RefSeq" id="WP_069966686.1">
    <property type="nucleotide sequence ID" value="NZ_CM124774.1"/>
</dbReference>
<dbReference type="Gene3D" id="2.40.30.170">
    <property type="match status" value="1"/>
</dbReference>
<feature type="domain" description="Multidrug resistance protein MdtA-like alpha-helical hairpin" evidence="5">
    <location>
        <begin position="165"/>
        <end position="226"/>
    </location>
</feature>
<gene>
    <name evidence="7" type="ORF">BH720_08150</name>
</gene>
<dbReference type="PRINTS" id="PR01490">
    <property type="entry name" value="RTXTOXIND"/>
</dbReference>
<evidence type="ECO:0000256" key="3">
    <source>
        <dbReference type="SAM" id="Coils"/>
    </source>
</evidence>
<dbReference type="InterPro" id="IPR058625">
    <property type="entry name" value="MdtA-like_BSH"/>
</dbReference>
<feature type="coiled-coil region" evidence="3">
    <location>
        <begin position="159"/>
        <end position="186"/>
    </location>
</feature>
<feature type="coiled-coil region" evidence="3">
    <location>
        <begin position="256"/>
        <end position="290"/>
    </location>
</feature>
<dbReference type="InterPro" id="IPR050465">
    <property type="entry name" value="UPF0194_transport"/>
</dbReference>
<evidence type="ECO:0000313" key="7">
    <source>
        <dbReference type="EMBL" id="OEJ75739.1"/>
    </source>
</evidence>
<dbReference type="SUPFAM" id="SSF111369">
    <property type="entry name" value="HlyD-like secretion proteins"/>
    <property type="match status" value="3"/>
</dbReference>
<organism evidence="7">
    <name type="scientific">Desertifilum tharense IPPAS B-1220</name>
    <dbReference type="NCBI Taxonomy" id="1781255"/>
    <lineage>
        <taxon>Bacteria</taxon>
        <taxon>Bacillati</taxon>
        <taxon>Cyanobacteriota</taxon>
        <taxon>Cyanophyceae</taxon>
        <taxon>Desertifilales</taxon>
        <taxon>Desertifilaceae</taxon>
        <taxon>Desertifilum</taxon>
    </lineage>
</organism>
<dbReference type="PANTHER" id="PTHR32347:SF23">
    <property type="entry name" value="BLL5650 PROTEIN"/>
    <property type="match status" value="1"/>
</dbReference>
<dbReference type="AlphaFoldDB" id="A0A1E5QM29"/>
<comment type="subcellular location">
    <subcellularLocation>
        <location evidence="1">Cell envelope</location>
    </subcellularLocation>
</comment>
<dbReference type="GO" id="GO:0030313">
    <property type="term" value="C:cell envelope"/>
    <property type="evidence" value="ECO:0007669"/>
    <property type="project" value="UniProtKB-SubCell"/>
</dbReference>
<dbReference type="EMBL" id="MJGC01000045">
    <property type="protein sequence ID" value="OEJ75739.1"/>
    <property type="molecule type" value="Genomic_DNA"/>
</dbReference>
<keyword evidence="4" id="KW-0812">Transmembrane</keyword>
<evidence type="ECO:0008006" key="8">
    <source>
        <dbReference type="Google" id="ProtNLM"/>
    </source>
</evidence>
<dbReference type="STRING" id="1781255.BH720_08150"/>
<feature type="coiled-coil region" evidence="3">
    <location>
        <begin position="106"/>
        <end position="133"/>
    </location>
</feature>
<dbReference type="Gene3D" id="1.10.287.470">
    <property type="entry name" value="Helix hairpin bin"/>
    <property type="match status" value="1"/>
</dbReference>
<feature type="domain" description="Multidrug resistance protein MdtA-like barrel-sandwich hybrid" evidence="6">
    <location>
        <begin position="68"/>
        <end position="321"/>
    </location>
</feature>
<dbReference type="PANTHER" id="PTHR32347">
    <property type="entry name" value="EFFLUX SYSTEM COMPONENT YKNX-RELATED"/>
    <property type="match status" value="1"/>
</dbReference>
<keyword evidence="4" id="KW-0472">Membrane</keyword>
<protein>
    <recommendedName>
        <fullName evidence="8">Membrane fusion protein biotin-lipoyl like domain-containing protein</fullName>
    </recommendedName>
</protein>
<comment type="caution">
    <text evidence="7">The sequence shown here is derived from an EMBL/GenBank/DDBJ whole genome shotgun (WGS) entry which is preliminary data.</text>
</comment>
<evidence type="ECO:0000256" key="1">
    <source>
        <dbReference type="ARBA" id="ARBA00004196"/>
    </source>
</evidence>
<dbReference type="InterPro" id="IPR058624">
    <property type="entry name" value="MdtA-like_HH"/>
</dbReference>
<dbReference type="Pfam" id="PF25876">
    <property type="entry name" value="HH_MFP_RND"/>
    <property type="match status" value="1"/>
</dbReference>
<feature type="transmembrane region" description="Helical" evidence="4">
    <location>
        <begin position="28"/>
        <end position="47"/>
    </location>
</feature>
<proteinExistence type="predicted"/>